<evidence type="ECO:0000256" key="4">
    <source>
        <dbReference type="ARBA" id="ARBA00022833"/>
    </source>
</evidence>
<sequence length="1008" mass="113377">MARLSEHGIRLSSMSPSYLNSNSTSHTWPFSAVAELIDNASDPGVTAKQIWIDVVGVKGEQCLCFTDNGSGMTPSKLHKMLSFGFTEKGSGKSGHQPIGVYGNGFKSGSMRLGRDALIFTKNGGCQSVGMLSQTFLQAIRAQAVIVPIAPFNQQTKTLVVTEDSEASLKAILTHSLLSTEEELQEQLDSIPGKKGTKILIWNIRRNKDGKPEFDFETDQGDIRLPEIRSEEMGGKERRNYTGPRRTDHTIPEMDYSLRAYLSILYLKPRIQIILRQKKVQTKLVAKSLSMIENDVYKPHFINERVKITFGFNRKNKDHFGIMMYHKNRLIKAYEKVGCQIKSSGQRSGVGVIGVIECNFLKPAHNKQDFEYTKEYRLTLAALGLKLNDYWREKKEKKAKEREIMALEKKKEEDGSDDAEEVDVTWIQCEECLKWRGIPTSLFSGSVPDRFTCSQHPIARLRSCLVPEETEDNPEDLTPSYEKTHKKQDQGQIKKRQKSSEVRENNTVSDTDNVKMGQEDRETEQTEANNKRTAQPHSNKRKATWPVSETVRKSLRNTESTETAVEREKKADQSLGEQTEEEKEIDQPVKDRVEGEKETEQSQEEHIEKVTDEKEEEKSETEMNQAHEKQAEGENETEGAEEDKPERQKETEQCQEKSQTNDKKPVAVLAAHDEKTEKESTFVEAAPLEDGTSQTVPKKQAECPASITDSLPPPNSSPVLTTFPHPFSPSPTPMWTQPLSPGSAPAWSHPLAQTVVVPPLSRSVRQRAGSLVPESSDRPALTQKLAQLEREAKRLRHILGMSPAAKEPGSGTAAGPGRDKLPPDMPLMPSVVLQSNEMGVCKPNAERLNPTVCLTRMNENSTVVPQTAQMAGQPFDWTSLLRNGGPPVQQGETLSPTDELFWNKKSSKLHCQQMQPLVAELSALKKEKEQLQNRVRLLERREAREKRDQSTNTMFNTYDSMTLDRLRLMRRNVVALLSSILPHLDLQGISYDTSDVDNILQQIIEANGL</sequence>
<dbReference type="InterPro" id="IPR011124">
    <property type="entry name" value="Znf_CW"/>
</dbReference>
<feature type="region of interest" description="Disordered" evidence="8">
    <location>
        <begin position="464"/>
        <end position="724"/>
    </location>
</feature>
<feature type="compositionally biased region" description="Basic and acidic residues" evidence="8">
    <location>
        <begin position="584"/>
        <end position="631"/>
    </location>
</feature>
<dbReference type="PROSITE" id="PS51050">
    <property type="entry name" value="ZF_CW"/>
    <property type="match status" value="1"/>
</dbReference>
<feature type="region of interest" description="Disordered" evidence="8">
    <location>
        <begin position="801"/>
        <end position="822"/>
    </location>
</feature>
<dbReference type="CDD" id="cd16931">
    <property type="entry name" value="HATPase_MORC-like"/>
    <property type="match status" value="1"/>
</dbReference>
<dbReference type="FunFam" id="3.30.565.10:FF:000035">
    <property type="entry name" value="MORC family CW-type zinc finger protein 4"/>
    <property type="match status" value="1"/>
</dbReference>
<evidence type="ECO:0000256" key="6">
    <source>
        <dbReference type="ARBA" id="ARBA00023242"/>
    </source>
</evidence>
<keyword evidence="2" id="KW-0479">Metal-binding</keyword>
<keyword evidence="6" id="KW-0539">Nucleus</keyword>
<dbReference type="AlphaFoldDB" id="A0A6J2UMJ4"/>
<dbReference type="InParanoid" id="A0A6J2UMJ4"/>
<evidence type="ECO:0000256" key="3">
    <source>
        <dbReference type="ARBA" id="ARBA00022771"/>
    </source>
</evidence>
<evidence type="ECO:0000259" key="9">
    <source>
        <dbReference type="PROSITE" id="PS51050"/>
    </source>
</evidence>
<dbReference type="GO" id="GO:0008270">
    <property type="term" value="F:zinc ion binding"/>
    <property type="evidence" value="ECO:0007669"/>
    <property type="project" value="UniProtKB-KW"/>
</dbReference>
<evidence type="ECO:0000256" key="1">
    <source>
        <dbReference type="ARBA" id="ARBA00004123"/>
    </source>
</evidence>
<feature type="compositionally biased region" description="Basic and acidic residues" evidence="8">
    <location>
        <begin position="641"/>
        <end position="680"/>
    </location>
</feature>
<dbReference type="GeneID" id="115805202"/>
<feature type="compositionally biased region" description="Polar residues" evidence="8">
    <location>
        <begin position="525"/>
        <end position="536"/>
    </location>
</feature>
<feature type="coiled-coil region" evidence="7">
    <location>
        <begin position="913"/>
        <end position="947"/>
    </location>
</feature>
<evidence type="ECO:0000313" key="11">
    <source>
        <dbReference type="RefSeq" id="XP_030621575.1"/>
    </source>
</evidence>
<dbReference type="PANTHER" id="PTHR23336">
    <property type="entry name" value="ZINC FINGER CW-TYPE COILED-COIL DOMAIN PROTEIN 3"/>
    <property type="match status" value="1"/>
</dbReference>
<dbReference type="RefSeq" id="XP_030621575.1">
    <property type="nucleotide sequence ID" value="XM_030765715.1"/>
</dbReference>
<proteinExistence type="predicted"/>
<dbReference type="GO" id="GO:0016887">
    <property type="term" value="F:ATP hydrolysis activity"/>
    <property type="evidence" value="ECO:0007669"/>
    <property type="project" value="InterPro"/>
</dbReference>
<dbReference type="InterPro" id="IPR041006">
    <property type="entry name" value="Morc_S5"/>
</dbReference>
<dbReference type="InterPro" id="IPR036890">
    <property type="entry name" value="HATPase_C_sf"/>
</dbReference>
<dbReference type="SUPFAM" id="SSF55874">
    <property type="entry name" value="ATPase domain of HSP90 chaperone/DNA topoisomerase II/histidine kinase"/>
    <property type="match status" value="1"/>
</dbReference>
<feature type="domain" description="CW-type" evidence="9">
    <location>
        <begin position="419"/>
        <end position="471"/>
    </location>
</feature>
<evidence type="ECO:0000313" key="10">
    <source>
        <dbReference type="Proteomes" id="UP000504632"/>
    </source>
</evidence>
<name>A0A6J2UMJ4_CHACN</name>
<dbReference type="Pfam" id="PF07496">
    <property type="entry name" value="zf-CW"/>
    <property type="match status" value="1"/>
</dbReference>
<dbReference type="Gene3D" id="3.30.565.10">
    <property type="entry name" value="Histidine kinase-like ATPase, C-terminal domain"/>
    <property type="match status" value="1"/>
</dbReference>
<dbReference type="Pfam" id="PF13589">
    <property type="entry name" value="HATPase_c_3"/>
    <property type="match status" value="1"/>
</dbReference>
<accession>A0A6J2UMJ4</accession>
<protein>
    <submittedName>
        <fullName evidence="11">MORC family CW-type zinc finger protein 4 isoform X1</fullName>
    </submittedName>
</protein>
<dbReference type="GO" id="GO:0005654">
    <property type="term" value="C:nucleoplasm"/>
    <property type="evidence" value="ECO:0007669"/>
    <property type="project" value="TreeGrafter"/>
</dbReference>
<gene>
    <name evidence="11" type="primary">zgc:152774</name>
</gene>
<keyword evidence="4" id="KW-0862">Zinc</keyword>
<dbReference type="InterPro" id="IPR045261">
    <property type="entry name" value="MORC_ATPase"/>
</dbReference>
<reference evidence="11" key="1">
    <citation type="submission" date="2025-08" db="UniProtKB">
        <authorList>
            <consortium name="RefSeq"/>
        </authorList>
    </citation>
    <scope>IDENTIFICATION</scope>
</reference>
<evidence type="ECO:0000256" key="5">
    <source>
        <dbReference type="ARBA" id="ARBA00023054"/>
    </source>
</evidence>
<dbReference type="Gene3D" id="3.30.40.100">
    <property type="match status" value="1"/>
</dbReference>
<dbReference type="OrthoDB" id="757982at2759"/>
<dbReference type="FunCoup" id="A0A6J2UMJ4">
    <property type="interactions" value="7"/>
</dbReference>
<dbReference type="Pfam" id="PF17942">
    <property type="entry name" value="Morc6_S5"/>
    <property type="match status" value="1"/>
</dbReference>
<evidence type="ECO:0000256" key="7">
    <source>
        <dbReference type="SAM" id="Coils"/>
    </source>
</evidence>
<keyword evidence="3" id="KW-0863">Zinc-finger</keyword>
<comment type="subcellular location">
    <subcellularLocation>
        <location evidence="1">Nucleus</location>
    </subcellularLocation>
</comment>
<keyword evidence="10" id="KW-1185">Reference proteome</keyword>
<keyword evidence="5 7" id="KW-0175">Coiled coil</keyword>
<dbReference type="PANTHER" id="PTHR23336:SF22">
    <property type="entry name" value="MORC FAMILY CW-TYPE ZINC FINGER PROTEIN 4"/>
    <property type="match status" value="1"/>
</dbReference>
<organism evidence="10 11">
    <name type="scientific">Chanos chanos</name>
    <name type="common">Milkfish</name>
    <name type="synonym">Mugil chanos</name>
    <dbReference type="NCBI Taxonomy" id="29144"/>
    <lineage>
        <taxon>Eukaryota</taxon>
        <taxon>Metazoa</taxon>
        <taxon>Chordata</taxon>
        <taxon>Craniata</taxon>
        <taxon>Vertebrata</taxon>
        <taxon>Euteleostomi</taxon>
        <taxon>Actinopterygii</taxon>
        <taxon>Neopterygii</taxon>
        <taxon>Teleostei</taxon>
        <taxon>Ostariophysi</taxon>
        <taxon>Gonorynchiformes</taxon>
        <taxon>Chanidae</taxon>
        <taxon>Chanos</taxon>
    </lineage>
</organism>
<dbReference type="Proteomes" id="UP000504632">
    <property type="component" value="Chromosome 2"/>
</dbReference>
<evidence type="ECO:0000256" key="8">
    <source>
        <dbReference type="SAM" id="MobiDB-lite"/>
    </source>
</evidence>
<evidence type="ECO:0000256" key="2">
    <source>
        <dbReference type="ARBA" id="ARBA00022723"/>
    </source>
</evidence>